<evidence type="ECO:0000256" key="8">
    <source>
        <dbReference type="ARBA" id="ARBA00023002"/>
    </source>
</evidence>
<comment type="similarity">
    <text evidence="3 11">Belongs to the ketopantoate reductase family.</text>
</comment>
<dbReference type="GO" id="GO:0005737">
    <property type="term" value="C:cytoplasm"/>
    <property type="evidence" value="ECO:0007669"/>
    <property type="project" value="TreeGrafter"/>
</dbReference>
<organism evidence="14 15">
    <name type="scientific">Thermolongibacillus altinsuensis</name>
    <dbReference type="NCBI Taxonomy" id="575256"/>
    <lineage>
        <taxon>Bacteria</taxon>
        <taxon>Bacillati</taxon>
        <taxon>Bacillota</taxon>
        <taxon>Bacilli</taxon>
        <taxon>Bacillales</taxon>
        <taxon>Anoxybacillaceae</taxon>
        <taxon>Thermolongibacillus</taxon>
    </lineage>
</organism>
<gene>
    <name evidence="14" type="ORF">EDD69_10567</name>
</gene>
<feature type="domain" description="Ketopantoate reductase N-terminal" evidence="12">
    <location>
        <begin position="3"/>
        <end position="148"/>
    </location>
</feature>
<dbReference type="UniPathway" id="UPA00028">
    <property type="reaction ID" value="UER00004"/>
</dbReference>
<dbReference type="SUPFAM" id="SSF48179">
    <property type="entry name" value="6-phosphogluconate dehydrogenase C-terminal domain-like"/>
    <property type="match status" value="1"/>
</dbReference>
<dbReference type="GO" id="GO:0015940">
    <property type="term" value="P:pantothenate biosynthetic process"/>
    <property type="evidence" value="ECO:0007669"/>
    <property type="project" value="UniProtKB-UniPathway"/>
</dbReference>
<evidence type="ECO:0000259" key="13">
    <source>
        <dbReference type="Pfam" id="PF08546"/>
    </source>
</evidence>
<evidence type="ECO:0000256" key="5">
    <source>
        <dbReference type="ARBA" id="ARBA00019465"/>
    </source>
</evidence>
<comment type="caution">
    <text evidence="14">The sequence shown here is derived from an EMBL/GenBank/DDBJ whole genome shotgun (WGS) entry which is preliminary data.</text>
</comment>
<sequence length="298" mass="34345">MRIGIVGGGAIGLLTAAYLSKQHHVTVYTNRKEQAQWLMSEGLKLVRNGEQETIFVQAKPLQERMDEEEILFIAVKQYHLPTLFDQFAHLLRSRTIVFLQNGMAHIDQLRDLPHDHIILAVVEHGALKQNDTTVIHTGIGQTKWSVWKGKGTDFQQLANDEIDHFSFQYCENWEEMVVKKLLANVLINPLTALLNVRNGQLVERSEYNEAMKLLFEEVTSVLQVTDKQAMWNYIMHICEKTAHNRSSMLRDIEEGRKTEIDAILKYIIDRAQKQRMAAPISQFLYYAVKGKEQEGEAR</sequence>
<evidence type="ECO:0000256" key="6">
    <source>
        <dbReference type="ARBA" id="ARBA00022655"/>
    </source>
</evidence>
<dbReference type="InterPro" id="IPR050838">
    <property type="entry name" value="Ketopantoate_reductase"/>
</dbReference>
<dbReference type="GO" id="GO:0008677">
    <property type="term" value="F:2-dehydropantoate 2-reductase activity"/>
    <property type="evidence" value="ECO:0007669"/>
    <property type="project" value="UniProtKB-EC"/>
</dbReference>
<keyword evidence="7 11" id="KW-0521">NADP</keyword>
<evidence type="ECO:0000256" key="11">
    <source>
        <dbReference type="RuleBase" id="RU362068"/>
    </source>
</evidence>
<dbReference type="Pfam" id="PF02558">
    <property type="entry name" value="ApbA"/>
    <property type="match status" value="1"/>
</dbReference>
<evidence type="ECO:0000313" key="15">
    <source>
        <dbReference type="Proteomes" id="UP000295658"/>
    </source>
</evidence>
<dbReference type="NCBIfam" id="TIGR00745">
    <property type="entry name" value="apbA_panE"/>
    <property type="match status" value="1"/>
</dbReference>
<dbReference type="AlphaFoldDB" id="A0A4R1QIA5"/>
<accession>A0A4R1QIA5</accession>
<keyword evidence="8 11" id="KW-0560">Oxidoreductase</keyword>
<evidence type="ECO:0000256" key="3">
    <source>
        <dbReference type="ARBA" id="ARBA00007870"/>
    </source>
</evidence>
<dbReference type="InterPro" id="IPR013328">
    <property type="entry name" value="6PGD_dom2"/>
</dbReference>
<dbReference type="OrthoDB" id="9800163at2"/>
<comment type="catalytic activity">
    <reaction evidence="10 11">
        <text>(R)-pantoate + NADP(+) = 2-dehydropantoate + NADPH + H(+)</text>
        <dbReference type="Rhea" id="RHEA:16233"/>
        <dbReference type="ChEBI" id="CHEBI:11561"/>
        <dbReference type="ChEBI" id="CHEBI:15378"/>
        <dbReference type="ChEBI" id="CHEBI:15980"/>
        <dbReference type="ChEBI" id="CHEBI:57783"/>
        <dbReference type="ChEBI" id="CHEBI:58349"/>
        <dbReference type="EC" id="1.1.1.169"/>
    </reaction>
</comment>
<keyword evidence="15" id="KW-1185">Reference proteome</keyword>
<comment type="function">
    <text evidence="1 11">Catalyzes the NADPH-dependent reduction of ketopantoate into pantoic acid.</text>
</comment>
<dbReference type="InterPro" id="IPR003710">
    <property type="entry name" value="ApbA"/>
</dbReference>
<dbReference type="Gene3D" id="3.40.50.720">
    <property type="entry name" value="NAD(P)-binding Rossmann-like Domain"/>
    <property type="match status" value="1"/>
</dbReference>
<evidence type="ECO:0000313" key="14">
    <source>
        <dbReference type="EMBL" id="TCL50270.1"/>
    </source>
</evidence>
<dbReference type="Proteomes" id="UP000295658">
    <property type="component" value="Unassembled WGS sequence"/>
</dbReference>
<dbReference type="NCBIfam" id="NF005093">
    <property type="entry name" value="PRK06522.2-4"/>
    <property type="match status" value="1"/>
</dbReference>
<dbReference type="PANTHER" id="PTHR43765">
    <property type="entry name" value="2-DEHYDROPANTOATE 2-REDUCTASE-RELATED"/>
    <property type="match status" value="1"/>
</dbReference>
<comment type="pathway">
    <text evidence="2 11">Cofactor biosynthesis; (R)-pantothenate biosynthesis; (R)-pantoate from 3-methyl-2-oxobutanoate: step 2/2.</text>
</comment>
<dbReference type="Pfam" id="PF08546">
    <property type="entry name" value="ApbA_C"/>
    <property type="match status" value="1"/>
</dbReference>
<dbReference type="RefSeq" id="WP_132948043.1">
    <property type="nucleotide sequence ID" value="NZ_BSVG01000003.1"/>
</dbReference>
<dbReference type="EC" id="1.1.1.169" evidence="4 11"/>
<dbReference type="SUPFAM" id="SSF51735">
    <property type="entry name" value="NAD(P)-binding Rossmann-fold domains"/>
    <property type="match status" value="1"/>
</dbReference>
<proteinExistence type="inferred from homology"/>
<dbReference type="InterPro" id="IPR013752">
    <property type="entry name" value="KPA_reductase"/>
</dbReference>
<evidence type="ECO:0000256" key="9">
    <source>
        <dbReference type="ARBA" id="ARBA00032024"/>
    </source>
</evidence>
<evidence type="ECO:0000256" key="2">
    <source>
        <dbReference type="ARBA" id="ARBA00004994"/>
    </source>
</evidence>
<feature type="domain" description="Ketopantoate reductase C-terminal" evidence="13">
    <location>
        <begin position="172"/>
        <end position="292"/>
    </location>
</feature>
<evidence type="ECO:0000256" key="1">
    <source>
        <dbReference type="ARBA" id="ARBA00002919"/>
    </source>
</evidence>
<dbReference type="EMBL" id="SLUL01000005">
    <property type="protein sequence ID" value="TCL50270.1"/>
    <property type="molecule type" value="Genomic_DNA"/>
</dbReference>
<protein>
    <recommendedName>
        <fullName evidence="5 11">2-dehydropantoate 2-reductase</fullName>
        <ecNumber evidence="4 11">1.1.1.169</ecNumber>
    </recommendedName>
    <alternativeName>
        <fullName evidence="9 11">Ketopantoate reductase</fullName>
    </alternativeName>
</protein>
<evidence type="ECO:0000256" key="7">
    <source>
        <dbReference type="ARBA" id="ARBA00022857"/>
    </source>
</evidence>
<keyword evidence="6 11" id="KW-0566">Pantothenate biosynthesis</keyword>
<dbReference type="InterPro" id="IPR036291">
    <property type="entry name" value="NAD(P)-bd_dom_sf"/>
</dbReference>
<evidence type="ECO:0000256" key="4">
    <source>
        <dbReference type="ARBA" id="ARBA00013014"/>
    </source>
</evidence>
<dbReference type="InterPro" id="IPR008927">
    <property type="entry name" value="6-PGluconate_DH-like_C_sf"/>
</dbReference>
<dbReference type="PANTHER" id="PTHR43765:SF2">
    <property type="entry name" value="2-DEHYDROPANTOATE 2-REDUCTASE"/>
    <property type="match status" value="1"/>
</dbReference>
<evidence type="ECO:0000256" key="10">
    <source>
        <dbReference type="ARBA" id="ARBA00048793"/>
    </source>
</evidence>
<dbReference type="Gene3D" id="1.10.1040.10">
    <property type="entry name" value="N-(1-d-carboxylethyl)-l-norvaline Dehydrogenase, domain 2"/>
    <property type="match status" value="1"/>
</dbReference>
<reference evidence="14 15" key="1">
    <citation type="submission" date="2019-03" db="EMBL/GenBank/DDBJ databases">
        <title>Genomic Encyclopedia of Type Strains, Phase IV (KMG-IV): sequencing the most valuable type-strain genomes for metagenomic binning, comparative biology and taxonomic classification.</title>
        <authorList>
            <person name="Goeker M."/>
        </authorList>
    </citation>
    <scope>NUCLEOTIDE SEQUENCE [LARGE SCALE GENOMIC DNA]</scope>
    <source>
        <strain evidence="14 15">DSM 24979</strain>
    </source>
</reference>
<evidence type="ECO:0000259" key="12">
    <source>
        <dbReference type="Pfam" id="PF02558"/>
    </source>
</evidence>
<name>A0A4R1QIA5_9BACL</name>
<dbReference type="GO" id="GO:0050661">
    <property type="term" value="F:NADP binding"/>
    <property type="evidence" value="ECO:0007669"/>
    <property type="project" value="TreeGrafter"/>
</dbReference>
<dbReference type="InterPro" id="IPR013332">
    <property type="entry name" value="KPR_N"/>
</dbReference>